<protein>
    <recommendedName>
        <fullName evidence="4">BIG2 domain-containing protein</fullName>
    </recommendedName>
</protein>
<sequence length="522" mass="58997">MRIIKDKKYRKFLILISIPILIIAQYYFFKVGILRPMVKGVEIKIAEGDYILDIDQFVMKLNDKATLSSGEYITIPSYAKDPNIWFNVLDNSGVLKIENKNELVATKEGTSAVAIMKNSRVLRKANVKVVDPKVKDIIVKSDNDLKYVGDVANINTTLKVDYDKFEKKEKVTYKSSDESVIKIVDNKVEAIGVGSAKVYIKAKNKEEVLEYNNIKAKVAKIDIATNVKIEVDESKKLDPKITTSPKGLKHPKVKYELVENKLSIQRAIRLDPDGTIVGIRNGTEKVRVICDNKSKIITVEVVEKSLTNNKIENLNVDYNVIDNKLKVSLTWDYIEGIFDYDVYLRNNSLQESKFKVVKSVNIKEKDVKSSKKVKTTIEVDLIDGKIPSLSMYVLGKTQSGLNTDPSNIVNIGPPKEDIDDIAVENLQAYINEESNTAKLNWNAIPMKDIQYSIYVKNNLAQDSGFTLIESSVSANEYTINLEDTDVDLDVYIKAKQGDKYSKDSNIIKIKREKVTEENNPET</sequence>
<keyword evidence="1" id="KW-0812">Transmembrane</keyword>
<organism evidence="2 3">
    <name type="scientific">Romboutsia sedimentorum</name>
    <dbReference type="NCBI Taxonomy" id="1368474"/>
    <lineage>
        <taxon>Bacteria</taxon>
        <taxon>Bacillati</taxon>
        <taxon>Bacillota</taxon>
        <taxon>Clostridia</taxon>
        <taxon>Peptostreptococcales</taxon>
        <taxon>Peptostreptococcaceae</taxon>
        <taxon>Romboutsia</taxon>
    </lineage>
</organism>
<proteinExistence type="predicted"/>
<keyword evidence="3" id="KW-1185">Reference proteome</keyword>
<dbReference type="RefSeq" id="WP_284131562.1">
    <property type="nucleotide sequence ID" value="NZ_JASKYM010000001.1"/>
</dbReference>
<keyword evidence="1" id="KW-0472">Membrane</keyword>
<dbReference type="Gene3D" id="2.60.40.10">
    <property type="entry name" value="Immunoglobulins"/>
    <property type="match status" value="1"/>
</dbReference>
<name>A0ABT7E6P0_9FIRM</name>
<evidence type="ECO:0000313" key="2">
    <source>
        <dbReference type="EMBL" id="MDK2562595.1"/>
    </source>
</evidence>
<keyword evidence="1" id="KW-1133">Transmembrane helix</keyword>
<dbReference type="Proteomes" id="UP001301012">
    <property type="component" value="Unassembled WGS sequence"/>
</dbReference>
<comment type="caution">
    <text evidence="2">The sequence shown here is derived from an EMBL/GenBank/DDBJ whole genome shotgun (WGS) entry which is preliminary data.</text>
</comment>
<evidence type="ECO:0000256" key="1">
    <source>
        <dbReference type="SAM" id="Phobius"/>
    </source>
</evidence>
<gene>
    <name evidence="2" type="ORF">QOZ84_03460</name>
</gene>
<accession>A0ABT7E6P0</accession>
<evidence type="ECO:0008006" key="4">
    <source>
        <dbReference type="Google" id="ProtNLM"/>
    </source>
</evidence>
<dbReference type="InterPro" id="IPR013783">
    <property type="entry name" value="Ig-like_fold"/>
</dbReference>
<reference evidence="2 3" key="1">
    <citation type="submission" date="2023-05" db="EMBL/GenBank/DDBJ databases">
        <title>Rombocin, a short stable natural nisin variant, displays selective antimicrobial activity against Listeria monocytogenes and employs dual mode of action to kill target bacterial strains.</title>
        <authorList>
            <person name="Wambui J."/>
            <person name="Stephan R."/>
            <person name="Kuipers O.P."/>
        </authorList>
    </citation>
    <scope>NUCLEOTIDE SEQUENCE [LARGE SCALE GENOMIC DNA]</scope>
    <source>
        <strain evidence="2 3">RC002</strain>
    </source>
</reference>
<dbReference type="EMBL" id="JASKYM010000001">
    <property type="protein sequence ID" value="MDK2562595.1"/>
    <property type="molecule type" value="Genomic_DNA"/>
</dbReference>
<evidence type="ECO:0000313" key="3">
    <source>
        <dbReference type="Proteomes" id="UP001301012"/>
    </source>
</evidence>
<feature type="transmembrane region" description="Helical" evidence="1">
    <location>
        <begin position="12"/>
        <end position="29"/>
    </location>
</feature>